<dbReference type="PANTHER" id="PTHR21666:SF270">
    <property type="entry name" value="MUREIN HYDROLASE ACTIVATOR ENVC"/>
    <property type="match status" value="1"/>
</dbReference>
<sequence length="312" mass="33233">MAVPPRGWVIAVATAMQESSLRNLPHLGADNDHDSLGLFQQRPSQGWGTPDEILDPHYSSAAFYERMLQVEGWEQLPLTVVAQTVQRSAYPDAYARHEPMAVALVEEVAQGAAGAAAFVGDLRCAELGEVTAAGWARPTPGPIWSGFRTVARPDHYGIDIGAPRGTVVRAAADGIVTLVTCNASLNGAPYSCDIDGSPQVSGCGWYVTIRHGEVLTRYCHLLSRPEVSVGDQVVAGQELGLVGSSGRSSGPHLHFEVEIHTVVEQSAATVTVQRATTDPAAFLTARGIGFECATTPADCDPVHGDRVWTEQR</sequence>
<keyword evidence="3" id="KW-1185">Reference proteome</keyword>
<dbReference type="PANTHER" id="PTHR21666">
    <property type="entry name" value="PEPTIDASE-RELATED"/>
    <property type="match status" value="1"/>
</dbReference>
<dbReference type="GO" id="GO:0004222">
    <property type="term" value="F:metalloendopeptidase activity"/>
    <property type="evidence" value="ECO:0007669"/>
    <property type="project" value="TreeGrafter"/>
</dbReference>
<dbReference type="InterPro" id="IPR050570">
    <property type="entry name" value="Cell_wall_metabolism_enzyme"/>
</dbReference>
<organism evidence="2 3">
    <name type="scientific">Natronosporangium hydrolyticum</name>
    <dbReference type="NCBI Taxonomy" id="2811111"/>
    <lineage>
        <taxon>Bacteria</taxon>
        <taxon>Bacillati</taxon>
        <taxon>Actinomycetota</taxon>
        <taxon>Actinomycetes</taxon>
        <taxon>Micromonosporales</taxon>
        <taxon>Micromonosporaceae</taxon>
        <taxon>Natronosporangium</taxon>
    </lineage>
</organism>
<protein>
    <submittedName>
        <fullName evidence="2">M23 family metallopeptidase</fullName>
    </submittedName>
</protein>
<dbReference type="Gene3D" id="2.70.70.10">
    <property type="entry name" value="Glucose Permease (Domain IIA)"/>
    <property type="match status" value="1"/>
</dbReference>
<dbReference type="AlphaFoldDB" id="A0A895YGT0"/>
<dbReference type="KEGG" id="nhy:JQS43_00485"/>
<accession>A0A895YGT0</accession>
<dbReference type="InterPro" id="IPR011055">
    <property type="entry name" value="Dup_hybrid_motif"/>
</dbReference>
<evidence type="ECO:0000313" key="3">
    <source>
        <dbReference type="Proteomes" id="UP000662857"/>
    </source>
</evidence>
<evidence type="ECO:0000313" key="2">
    <source>
        <dbReference type="EMBL" id="QSB17027.1"/>
    </source>
</evidence>
<dbReference type="SUPFAM" id="SSF51261">
    <property type="entry name" value="Duplicated hybrid motif"/>
    <property type="match status" value="1"/>
</dbReference>
<gene>
    <name evidence="2" type="ORF">JQS43_00485</name>
</gene>
<dbReference type="CDD" id="cd12797">
    <property type="entry name" value="M23_peptidase"/>
    <property type="match status" value="1"/>
</dbReference>
<reference evidence="2" key="1">
    <citation type="submission" date="2021-02" db="EMBL/GenBank/DDBJ databases">
        <title>Natrosporangium hydrolyticum gen. nov., sp. nov, a haloalkaliphilic actinobacterium from a soda solonchak soil.</title>
        <authorList>
            <person name="Sorokin D.Y."/>
            <person name="Khijniak T.V."/>
            <person name="Zakharycheva A.P."/>
            <person name="Boueva O.V."/>
            <person name="Ariskina E.V."/>
            <person name="Hahnke R.L."/>
            <person name="Bunk B."/>
            <person name="Sproer C."/>
            <person name="Schumann P."/>
            <person name="Evtushenko L.I."/>
            <person name="Kublanov I.V."/>
        </authorList>
    </citation>
    <scope>NUCLEOTIDE SEQUENCE</scope>
    <source>
        <strain evidence="2">DSM 106523</strain>
    </source>
</reference>
<feature type="domain" description="M23ase beta-sheet core" evidence="1">
    <location>
        <begin position="155"/>
        <end position="260"/>
    </location>
</feature>
<dbReference type="EMBL" id="CP070499">
    <property type="protein sequence ID" value="QSB17027.1"/>
    <property type="molecule type" value="Genomic_DNA"/>
</dbReference>
<dbReference type="Proteomes" id="UP000662857">
    <property type="component" value="Chromosome"/>
</dbReference>
<proteinExistence type="predicted"/>
<dbReference type="InterPro" id="IPR016047">
    <property type="entry name" value="M23ase_b-sheet_dom"/>
</dbReference>
<dbReference type="Pfam" id="PF01551">
    <property type="entry name" value="Peptidase_M23"/>
    <property type="match status" value="1"/>
</dbReference>
<name>A0A895YGT0_9ACTN</name>
<evidence type="ECO:0000259" key="1">
    <source>
        <dbReference type="Pfam" id="PF01551"/>
    </source>
</evidence>